<accession>A0A0V0Z296</accession>
<evidence type="ECO:0000313" key="2">
    <source>
        <dbReference type="EMBL" id="KRY06649.1"/>
    </source>
</evidence>
<dbReference type="InParanoid" id="A0A0V0Z296"/>
<keyword evidence="1" id="KW-0812">Transmembrane</keyword>
<keyword evidence="3" id="KW-1185">Reference proteome</keyword>
<protein>
    <submittedName>
        <fullName evidence="2">Uncharacterized protein</fullName>
    </submittedName>
</protein>
<gene>
    <name evidence="2" type="ORF">T01_13776</name>
</gene>
<dbReference type="AlphaFoldDB" id="A0A0V0Z296"/>
<evidence type="ECO:0000256" key="1">
    <source>
        <dbReference type="SAM" id="Phobius"/>
    </source>
</evidence>
<name>A0A0V0Z296_TRISP</name>
<dbReference type="Proteomes" id="UP000054776">
    <property type="component" value="Unassembled WGS sequence"/>
</dbReference>
<keyword evidence="1" id="KW-1133">Transmembrane helix</keyword>
<proteinExistence type="predicted"/>
<comment type="caution">
    <text evidence="2">The sequence shown here is derived from an EMBL/GenBank/DDBJ whole genome shotgun (WGS) entry which is preliminary data.</text>
</comment>
<organism evidence="2 3">
    <name type="scientific">Trichinella spiralis</name>
    <name type="common">Trichina worm</name>
    <dbReference type="NCBI Taxonomy" id="6334"/>
    <lineage>
        <taxon>Eukaryota</taxon>
        <taxon>Metazoa</taxon>
        <taxon>Ecdysozoa</taxon>
        <taxon>Nematoda</taxon>
        <taxon>Enoplea</taxon>
        <taxon>Dorylaimia</taxon>
        <taxon>Trichinellida</taxon>
        <taxon>Trichinellidae</taxon>
        <taxon>Trichinella</taxon>
    </lineage>
</organism>
<dbReference type="EMBL" id="JYDH01003044">
    <property type="protein sequence ID" value="KRY06649.1"/>
    <property type="molecule type" value="Genomic_DNA"/>
</dbReference>
<keyword evidence="1" id="KW-0472">Membrane</keyword>
<sequence length="35" mass="4130">MILPNKIESKENYYFLLFYHPIPSSGYSFVASIFL</sequence>
<reference evidence="2 3" key="1">
    <citation type="submission" date="2015-01" db="EMBL/GenBank/DDBJ databases">
        <title>Evolution of Trichinella species and genotypes.</title>
        <authorList>
            <person name="Korhonen P.K."/>
            <person name="Edoardo P."/>
            <person name="Giuseppe L.R."/>
            <person name="Gasser R.B."/>
        </authorList>
    </citation>
    <scope>NUCLEOTIDE SEQUENCE [LARGE SCALE GENOMIC DNA]</scope>
    <source>
        <strain evidence="2">ISS3</strain>
    </source>
</reference>
<feature type="transmembrane region" description="Helical" evidence="1">
    <location>
        <begin position="12"/>
        <end position="34"/>
    </location>
</feature>
<evidence type="ECO:0000313" key="3">
    <source>
        <dbReference type="Proteomes" id="UP000054776"/>
    </source>
</evidence>